<proteinExistence type="predicted"/>
<evidence type="ECO:0000313" key="3">
    <source>
        <dbReference type="EMBL" id="KAK4199999.1"/>
    </source>
</evidence>
<dbReference type="Proteomes" id="UP001303160">
    <property type="component" value="Unassembled WGS sequence"/>
</dbReference>
<gene>
    <name evidence="3" type="ORF">QBC40DRAFT_254574</name>
</gene>
<name>A0AAN6XG75_9PEZI</name>
<reference evidence="3" key="2">
    <citation type="submission" date="2023-05" db="EMBL/GenBank/DDBJ databases">
        <authorList>
            <consortium name="Lawrence Berkeley National Laboratory"/>
            <person name="Steindorff A."/>
            <person name="Hensen N."/>
            <person name="Bonometti L."/>
            <person name="Westerberg I."/>
            <person name="Brannstrom I.O."/>
            <person name="Guillou S."/>
            <person name="Cros-Aarteil S."/>
            <person name="Calhoun S."/>
            <person name="Haridas S."/>
            <person name="Kuo A."/>
            <person name="Mondo S."/>
            <person name="Pangilinan J."/>
            <person name="Riley R."/>
            <person name="Labutti K."/>
            <person name="Andreopoulos B."/>
            <person name="Lipzen A."/>
            <person name="Chen C."/>
            <person name="Yanf M."/>
            <person name="Daum C."/>
            <person name="Ng V."/>
            <person name="Clum A."/>
            <person name="Ohm R."/>
            <person name="Martin F."/>
            <person name="Silar P."/>
            <person name="Natvig D."/>
            <person name="Lalanne C."/>
            <person name="Gautier V."/>
            <person name="Ament-Velasquez S.L."/>
            <person name="Kruys A."/>
            <person name="Hutchinson M.I."/>
            <person name="Powell A.J."/>
            <person name="Barry K."/>
            <person name="Miller A.N."/>
            <person name="Grigoriev I.V."/>
            <person name="Debuchy R."/>
            <person name="Gladieux P."/>
            <person name="Thoren M.H."/>
            <person name="Johannesson H."/>
        </authorList>
    </citation>
    <scope>NUCLEOTIDE SEQUENCE</scope>
    <source>
        <strain evidence="3">CBS 315.58</strain>
    </source>
</reference>
<accession>A0AAN6XG75</accession>
<protein>
    <submittedName>
        <fullName evidence="3">Uncharacterized protein</fullName>
    </submittedName>
</protein>
<keyword evidence="4" id="KW-1185">Reference proteome</keyword>
<sequence length="126" mass="13901">MQLTTLLTTLTLLASPAFTLHIPNESTEDRLPSSNKVKITETSLDGTYAGSNPIKAPRDRVTTNNPESKHHMISSPKANKKRETCRYSSCDACHKEDNACKICNEELDNLGPCIICEGNCKDTCCR</sequence>
<feature type="signal peptide" evidence="2">
    <location>
        <begin position="1"/>
        <end position="19"/>
    </location>
</feature>
<organism evidence="3 4">
    <name type="scientific">Triangularia verruculosa</name>
    <dbReference type="NCBI Taxonomy" id="2587418"/>
    <lineage>
        <taxon>Eukaryota</taxon>
        <taxon>Fungi</taxon>
        <taxon>Dikarya</taxon>
        <taxon>Ascomycota</taxon>
        <taxon>Pezizomycotina</taxon>
        <taxon>Sordariomycetes</taxon>
        <taxon>Sordariomycetidae</taxon>
        <taxon>Sordariales</taxon>
        <taxon>Podosporaceae</taxon>
        <taxon>Triangularia</taxon>
    </lineage>
</organism>
<comment type="caution">
    <text evidence="3">The sequence shown here is derived from an EMBL/GenBank/DDBJ whole genome shotgun (WGS) entry which is preliminary data.</text>
</comment>
<dbReference type="AlphaFoldDB" id="A0AAN6XG75"/>
<evidence type="ECO:0000313" key="4">
    <source>
        <dbReference type="Proteomes" id="UP001303160"/>
    </source>
</evidence>
<reference evidence="3" key="1">
    <citation type="journal article" date="2023" name="Mol. Phylogenet. Evol.">
        <title>Genome-scale phylogeny and comparative genomics of the fungal order Sordariales.</title>
        <authorList>
            <person name="Hensen N."/>
            <person name="Bonometti L."/>
            <person name="Westerberg I."/>
            <person name="Brannstrom I.O."/>
            <person name="Guillou S."/>
            <person name="Cros-Aarteil S."/>
            <person name="Calhoun S."/>
            <person name="Haridas S."/>
            <person name="Kuo A."/>
            <person name="Mondo S."/>
            <person name="Pangilinan J."/>
            <person name="Riley R."/>
            <person name="LaButti K."/>
            <person name="Andreopoulos B."/>
            <person name="Lipzen A."/>
            <person name="Chen C."/>
            <person name="Yan M."/>
            <person name="Daum C."/>
            <person name="Ng V."/>
            <person name="Clum A."/>
            <person name="Steindorff A."/>
            <person name="Ohm R.A."/>
            <person name="Martin F."/>
            <person name="Silar P."/>
            <person name="Natvig D.O."/>
            <person name="Lalanne C."/>
            <person name="Gautier V."/>
            <person name="Ament-Velasquez S.L."/>
            <person name="Kruys A."/>
            <person name="Hutchinson M.I."/>
            <person name="Powell A.J."/>
            <person name="Barry K."/>
            <person name="Miller A.N."/>
            <person name="Grigoriev I.V."/>
            <person name="Debuchy R."/>
            <person name="Gladieux P."/>
            <person name="Hiltunen Thoren M."/>
            <person name="Johannesson H."/>
        </authorList>
    </citation>
    <scope>NUCLEOTIDE SEQUENCE</scope>
    <source>
        <strain evidence="3">CBS 315.58</strain>
    </source>
</reference>
<evidence type="ECO:0000256" key="2">
    <source>
        <dbReference type="SAM" id="SignalP"/>
    </source>
</evidence>
<feature type="chain" id="PRO_5042931568" evidence="2">
    <location>
        <begin position="20"/>
        <end position="126"/>
    </location>
</feature>
<evidence type="ECO:0000256" key="1">
    <source>
        <dbReference type="SAM" id="MobiDB-lite"/>
    </source>
</evidence>
<dbReference type="EMBL" id="MU863925">
    <property type="protein sequence ID" value="KAK4199999.1"/>
    <property type="molecule type" value="Genomic_DNA"/>
</dbReference>
<feature type="region of interest" description="Disordered" evidence="1">
    <location>
        <begin position="45"/>
        <end position="77"/>
    </location>
</feature>
<keyword evidence="2" id="KW-0732">Signal</keyword>